<evidence type="ECO:0000313" key="2">
    <source>
        <dbReference type="Proteomes" id="UP000031167"/>
    </source>
</evidence>
<sequence>MELFNIPFIDDHYNVTLKDVAKKLGVSRSSIVEILKENGFEAINFSDFLLDYNHLEVLSEKYVESVKSLQNRFSKKYFFYNLNEREQIRKFLLKFINTEKISENLFFDENIIKSKLDKNLIKEFFFNLIDEIRLEVNLGKLSIQIKDDYKKFRILIPKIKIKIKRSFSNNNSNIFFLTITGHYYIFTDEEGQIVEKKFTKDFSTIKYLYREALNNIHNLMFINNGKYKSTNRKYKKLQFI</sequence>
<gene>
    <name evidence="1" type="ORF">RM51_03575</name>
</gene>
<dbReference type="AlphaFoldDB" id="A0A0B4DD45"/>
<reference evidence="1 2" key="1">
    <citation type="submission" date="2014-12" db="EMBL/GenBank/DDBJ databases">
        <title>Genome sequencing of Chryseobacterium taiwanense TPW19.</title>
        <authorList>
            <person name="Tan P.W."/>
            <person name="Chan K.-G."/>
        </authorList>
    </citation>
    <scope>NUCLEOTIDE SEQUENCE [LARGE SCALE GENOMIC DNA]</scope>
    <source>
        <strain evidence="1 2">TPW19</strain>
    </source>
</reference>
<protein>
    <submittedName>
        <fullName evidence="1">Uncharacterized protein</fullName>
    </submittedName>
</protein>
<comment type="caution">
    <text evidence="1">The sequence shown here is derived from an EMBL/GenBank/DDBJ whole genome shotgun (WGS) entry which is preliminary data.</text>
</comment>
<organism evidence="1 2">
    <name type="scientific">Chryseobacterium taiwanense</name>
    <dbReference type="NCBI Taxonomy" id="363331"/>
    <lineage>
        <taxon>Bacteria</taxon>
        <taxon>Pseudomonadati</taxon>
        <taxon>Bacteroidota</taxon>
        <taxon>Flavobacteriia</taxon>
        <taxon>Flavobacteriales</taxon>
        <taxon>Weeksellaceae</taxon>
        <taxon>Chryseobacterium group</taxon>
        <taxon>Chryseobacterium</taxon>
    </lineage>
</organism>
<dbReference type="EMBL" id="JWTA01000003">
    <property type="protein sequence ID" value="KIC64621.1"/>
    <property type="molecule type" value="Genomic_DNA"/>
</dbReference>
<dbReference type="OrthoDB" id="1448034at2"/>
<evidence type="ECO:0000313" key="1">
    <source>
        <dbReference type="EMBL" id="KIC64621.1"/>
    </source>
</evidence>
<name>A0A0B4DD45_9FLAO</name>
<keyword evidence="2" id="KW-1185">Reference proteome</keyword>
<proteinExistence type="predicted"/>
<dbReference type="Proteomes" id="UP000031167">
    <property type="component" value="Unassembled WGS sequence"/>
</dbReference>
<accession>A0A0B4DD45</accession>
<dbReference type="RefSeq" id="WP_039365220.1">
    <property type="nucleotide sequence ID" value="NZ_JWTA01000003.1"/>
</dbReference>